<dbReference type="AlphaFoldDB" id="A0AAV6S0W9"/>
<gene>
    <name evidence="1" type="ORF">JOB18_038034</name>
</gene>
<protein>
    <submittedName>
        <fullName evidence="1">Uncharacterized protein</fullName>
    </submittedName>
</protein>
<keyword evidence="2" id="KW-1185">Reference proteome</keyword>
<evidence type="ECO:0000313" key="2">
    <source>
        <dbReference type="Proteomes" id="UP000693946"/>
    </source>
</evidence>
<accession>A0AAV6S0W9</accession>
<evidence type="ECO:0000313" key="1">
    <source>
        <dbReference type="EMBL" id="KAG7511013.1"/>
    </source>
</evidence>
<reference evidence="1 2" key="1">
    <citation type="journal article" date="2021" name="Sci. Rep.">
        <title>Chromosome anchoring in Senegalese sole (Solea senegalensis) reveals sex-associated markers and genome rearrangements in flatfish.</title>
        <authorList>
            <person name="Guerrero-Cozar I."/>
            <person name="Gomez-Garrido J."/>
            <person name="Berbel C."/>
            <person name="Martinez-Blanch J.F."/>
            <person name="Alioto T."/>
            <person name="Claros M.G."/>
            <person name="Gagnaire P.A."/>
            <person name="Manchado M."/>
        </authorList>
    </citation>
    <scope>NUCLEOTIDE SEQUENCE [LARGE SCALE GENOMIC DNA]</scope>
    <source>
        <strain evidence="1">Sse05_10M</strain>
    </source>
</reference>
<name>A0AAV6S0W9_SOLSE</name>
<comment type="caution">
    <text evidence="1">The sequence shown here is derived from an EMBL/GenBank/DDBJ whole genome shotgun (WGS) entry which is preliminary data.</text>
</comment>
<dbReference type="Proteomes" id="UP000693946">
    <property type="component" value="Linkage Group LG16"/>
</dbReference>
<dbReference type="EMBL" id="JAGKHQ010000008">
    <property type="protein sequence ID" value="KAG7511013.1"/>
    <property type="molecule type" value="Genomic_DNA"/>
</dbReference>
<organism evidence="1 2">
    <name type="scientific">Solea senegalensis</name>
    <name type="common">Senegalese sole</name>
    <dbReference type="NCBI Taxonomy" id="28829"/>
    <lineage>
        <taxon>Eukaryota</taxon>
        <taxon>Metazoa</taxon>
        <taxon>Chordata</taxon>
        <taxon>Craniata</taxon>
        <taxon>Vertebrata</taxon>
        <taxon>Euteleostomi</taxon>
        <taxon>Actinopterygii</taxon>
        <taxon>Neopterygii</taxon>
        <taxon>Teleostei</taxon>
        <taxon>Neoteleostei</taxon>
        <taxon>Acanthomorphata</taxon>
        <taxon>Carangaria</taxon>
        <taxon>Pleuronectiformes</taxon>
        <taxon>Pleuronectoidei</taxon>
        <taxon>Soleidae</taxon>
        <taxon>Solea</taxon>
    </lineage>
</organism>
<sequence length="262" mass="30007">MNEALKGTAVDKHPLSSWLRFEGPRYNIAVIAPPAPEWRLDGVTQPSSVHGRVTKANTEQRTSTRCVRRDHNYILDRPTTAEQTGSIMFNLLSLYEIITGNMLPKCCLFTHIEGFSGFRLLEPTVHQQHYPLGVKSSFVFWLISTKFKGNTLHMASYATYFISFAGLWVTVSENSCLLQRVTKSALWDYEARQPDPDMLWKFLKERLTLPGFSLHPGCVTRGRVDETLRGEEREPLLEKLDAKISRARSRSNENIRIRKPQL</sequence>
<proteinExistence type="predicted"/>